<evidence type="ECO:0000313" key="2">
    <source>
        <dbReference type="Proteomes" id="UP000593567"/>
    </source>
</evidence>
<comment type="caution">
    <text evidence="1">The sequence shown here is derived from an EMBL/GenBank/DDBJ whole genome shotgun (WGS) entry which is preliminary data.</text>
</comment>
<organism evidence="1 2">
    <name type="scientific">Bugula neritina</name>
    <name type="common">Brown bryozoan</name>
    <name type="synonym">Sertularia neritina</name>
    <dbReference type="NCBI Taxonomy" id="10212"/>
    <lineage>
        <taxon>Eukaryota</taxon>
        <taxon>Metazoa</taxon>
        <taxon>Spiralia</taxon>
        <taxon>Lophotrochozoa</taxon>
        <taxon>Bryozoa</taxon>
        <taxon>Gymnolaemata</taxon>
        <taxon>Cheilostomatida</taxon>
        <taxon>Flustrina</taxon>
        <taxon>Buguloidea</taxon>
        <taxon>Bugulidae</taxon>
        <taxon>Bugula</taxon>
    </lineage>
</organism>
<dbReference type="AlphaFoldDB" id="A0A7J7KQK8"/>
<reference evidence="1" key="1">
    <citation type="submission" date="2020-06" db="EMBL/GenBank/DDBJ databases">
        <title>Draft genome of Bugula neritina, a colonial animal packing powerful symbionts and potential medicines.</title>
        <authorList>
            <person name="Rayko M."/>
        </authorList>
    </citation>
    <scope>NUCLEOTIDE SEQUENCE [LARGE SCALE GENOMIC DNA]</scope>
    <source>
        <strain evidence="1">Kwan_BN1</strain>
    </source>
</reference>
<gene>
    <name evidence="1" type="ORF">EB796_001253</name>
</gene>
<keyword evidence="2" id="KW-1185">Reference proteome</keyword>
<evidence type="ECO:0000313" key="1">
    <source>
        <dbReference type="EMBL" id="KAF6040471.1"/>
    </source>
</evidence>
<name>A0A7J7KQK8_BUGNE</name>
<accession>A0A7J7KQK8</accession>
<protein>
    <submittedName>
        <fullName evidence="1">Uncharacterized protein</fullName>
    </submittedName>
</protein>
<proteinExistence type="predicted"/>
<sequence>MINLNVSISCHYFYKSETRASILTLATSAPEWCDWMITKNYNKLRIYTNTGNTYVYIWLAWSRQPCFFTV</sequence>
<dbReference type="Proteomes" id="UP000593567">
    <property type="component" value="Unassembled WGS sequence"/>
</dbReference>
<dbReference type="EMBL" id="VXIV02000139">
    <property type="protein sequence ID" value="KAF6040471.1"/>
    <property type="molecule type" value="Genomic_DNA"/>
</dbReference>